<dbReference type="EMBL" id="VSRR010131607">
    <property type="protein sequence ID" value="MPD02480.1"/>
    <property type="molecule type" value="Genomic_DNA"/>
</dbReference>
<organism evidence="2 3">
    <name type="scientific">Portunus trituberculatus</name>
    <name type="common">Swimming crab</name>
    <name type="synonym">Neptunus trituberculatus</name>
    <dbReference type="NCBI Taxonomy" id="210409"/>
    <lineage>
        <taxon>Eukaryota</taxon>
        <taxon>Metazoa</taxon>
        <taxon>Ecdysozoa</taxon>
        <taxon>Arthropoda</taxon>
        <taxon>Crustacea</taxon>
        <taxon>Multicrustacea</taxon>
        <taxon>Malacostraca</taxon>
        <taxon>Eumalacostraca</taxon>
        <taxon>Eucarida</taxon>
        <taxon>Decapoda</taxon>
        <taxon>Pleocyemata</taxon>
        <taxon>Brachyura</taxon>
        <taxon>Eubrachyura</taxon>
        <taxon>Portunoidea</taxon>
        <taxon>Portunidae</taxon>
        <taxon>Portuninae</taxon>
        <taxon>Portunus</taxon>
    </lineage>
</organism>
<proteinExistence type="predicted"/>
<protein>
    <submittedName>
        <fullName evidence="2">Uncharacterized protein</fullName>
    </submittedName>
</protein>
<accession>A0A5B7K648</accession>
<evidence type="ECO:0000256" key="1">
    <source>
        <dbReference type="SAM" id="MobiDB-lite"/>
    </source>
</evidence>
<reference evidence="2 3" key="1">
    <citation type="submission" date="2019-05" db="EMBL/GenBank/DDBJ databases">
        <title>Another draft genome of Portunus trituberculatus and its Hox gene families provides insights of decapod evolution.</title>
        <authorList>
            <person name="Jeong J.-H."/>
            <person name="Song I."/>
            <person name="Kim S."/>
            <person name="Choi T."/>
            <person name="Kim D."/>
            <person name="Ryu S."/>
            <person name="Kim W."/>
        </authorList>
    </citation>
    <scope>NUCLEOTIDE SEQUENCE [LARGE SCALE GENOMIC DNA]</scope>
    <source>
        <tissue evidence="2">Muscle</tissue>
    </source>
</reference>
<dbReference type="Proteomes" id="UP000324222">
    <property type="component" value="Unassembled WGS sequence"/>
</dbReference>
<name>A0A5B7K648_PORTR</name>
<evidence type="ECO:0000313" key="3">
    <source>
        <dbReference type="Proteomes" id="UP000324222"/>
    </source>
</evidence>
<evidence type="ECO:0000313" key="2">
    <source>
        <dbReference type="EMBL" id="MPD02480.1"/>
    </source>
</evidence>
<comment type="caution">
    <text evidence="2">The sequence shown here is derived from an EMBL/GenBank/DDBJ whole genome shotgun (WGS) entry which is preliminary data.</text>
</comment>
<feature type="region of interest" description="Disordered" evidence="1">
    <location>
        <begin position="1"/>
        <end position="22"/>
    </location>
</feature>
<dbReference type="AlphaFoldDB" id="A0A5B7K648"/>
<gene>
    <name evidence="2" type="ORF">E2C01_098067</name>
</gene>
<keyword evidence="3" id="KW-1185">Reference proteome</keyword>
<sequence length="22" mass="2609">MRAATPWRRDSSPVRTRFFPSS</sequence>